<proteinExistence type="predicted"/>
<protein>
    <recommendedName>
        <fullName evidence="5">Retrotransposon gag domain-containing protein</fullName>
    </recommendedName>
</protein>
<dbReference type="Proteomes" id="UP001458880">
    <property type="component" value="Unassembled WGS sequence"/>
</dbReference>
<evidence type="ECO:0000313" key="3">
    <source>
        <dbReference type="EMBL" id="KAK9720151.1"/>
    </source>
</evidence>
<organism evidence="3 4">
    <name type="scientific">Popillia japonica</name>
    <name type="common">Japanese beetle</name>
    <dbReference type="NCBI Taxonomy" id="7064"/>
    <lineage>
        <taxon>Eukaryota</taxon>
        <taxon>Metazoa</taxon>
        <taxon>Ecdysozoa</taxon>
        <taxon>Arthropoda</taxon>
        <taxon>Hexapoda</taxon>
        <taxon>Insecta</taxon>
        <taxon>Pterygota</taxon>
        <taxon>Neoptera</taxon>
        <taxon>Endopterygota</taxon>
        <taxon>Coleoptera</taxon>
        <taxon>Polyphaga</taxon>
        <taxon>Scarabaeiformia</taxon>
        <taxon>Scarabaeidae</taxon>
        <taxon>Rutelinae</taxon>
        <taxon>Popillia</taxon>
    </lineage>
</organism>
<dbReference type="EMBL" id="JASPKY010000213">
    <property type="protein sequence ID" value="KAK9720151.1"/>
    <property type="molecule type" value="Genomic_DNA"/>
</dbReference>
<evidence type="ECO:0000313" key="4">
    <source>
        <dbReference type="Proteomes" id="UP001458880"/>
    </source>
</evidence>
<feature type="coiled-coil region" evidence="1">
    <location>
        <begin position="168"/>
        <end position="195"/>
    </location>
</feature>
<feature type="region of interest" description="Disordered" evidence="2">
    <location>
        <begin position="374"/>
        <end position="402"/>
    </location>
</feature>
<sequence>MFEALCRRQDEMLNELKNVRTEQEAAKEELKDELKSGQEDLKEELRTSQDNLRMELKNELQSLDTRIHTIQTQLCKQIDQLNTKYQVHEDEITQILNKIQLHTEYTQTHISELKEETQVQMTELKDDTQHRLEQLKTECHTKIENLEVHTIQNTQSIEGLGDSTKTIQERIEAENRHIHDTIDQLKRDLDQYRNQAPLIINGGQLVNTNTIKPEMWPKFKGHRDKVHAMTYLKNILRLAEDIRDPKQALTLVSVTLQERALEWYEIVSERRKNLDQFRNEFIRKFWNLGEQNRQKITLVTGKYRINQGSRCNYACDLYNRCKYVTGLEEEEIAKYILRHFIDTDNAVVMNQTIHNIDDLMELLKKLDDYTDDQPTSIGTTENRMSHEDRKLGGSHNTEYSKY</sequence>
<evidence type="ECO:0000256" key="1">
    <source>
        <dbReference type="SAM" id="Coils"/>
    </source>
</evidence>
<dbReference type="AlphaFoldDB" id="A0AAW1KLQ9"/>
<evidence type="ECO:0008006" key="5">
    <source>
        <dbReference type="Google" id="ProtNLM"/>
    </source>
</evidence>
<accession>A0AAW1KLQ9</accession>
<keyword evidence="4" id="KW-1185">Reference proteome</keyword>
<keyword evidence="1" id="KW-0175">Coiled coil</keyword>
<reference evidence="3 4" key="1">
    <citation type="journal article" date="2024" name="BMC Genomics">
        <title>De novo assembly and annotation of Popillia japonica's genome with initial clues to its potential as an invasive pest.</title>
        <authorList>
            <person name="Cucini C."/>
            <person name="Boschi S."/>
            <person name="Funari R."/>
            <person name="Cardaioli E."/>
            <person name="Iannotti N."/>
            <person name="Marturano G."/>
            <person name="Paoli F."/>
            <person name="Bruttini M."/>
            <person name="Carapelli A."/>
            <person name="Frati F."/>
            <person name="Nardi F."/>
        </authorList>
    </citation>
    <scope>NUCLEOTIDE SEQUENCE [LARGE SCALE GENOMIC DNA]</scope>
    <source>
        <strain evidence="3">DMR45628</strain>
    </source>
</reference>
<gene>
    <name evidence="3" type="ORF">QE152_g22230</name>
</gene>
<name>A0AAW1KLQ9_POPJA</name>
<evidence type="ECO:0000256" key="2">
    <source>
        <dbReference type="SAM" id="MobiDB-lite"/>
    </source>
</evidence>
<feature type="coiled-coil region" evidence="1">
    <location>
        <begin position="9"/>
        <end position="98"/>
    </location>
</feature>
<comment type="caution">
    <text evidence="3">The sequence shown here is derived from an EMBL/GenBank/DDBJ whole genome shotgun (WGS) entry which is preliminary data.</text>
</comment>